<comment type="subcellular location">
    <subcellularLocation>
        <location evidence="1">Nucleus</location>
    </subcellularLocation>
</comment>
<dbReference type="InterPro" id="IPR036390">
    <property type="entry name" value="WH_DNA-bd_sf"/>
</dbReference>
<feature type="region of interest" description="Disordered" evidence="10">
    <location>
        <begin position="1"/>
        <end position="50"/>
    </location>
</feature>
<dbReference type="Gene3D" id="1.10.10.10">
    <property type="entry name" value="Winged helix-like DNA-binding domain superfamily/Winged helix DNA-binding domain"/>
    <property type="match status" value="1"/>
</dbReference>
<gene>
    <name evidence="13" type="ORF">Cboi02_000154800</name>
</gene>
<reference evidence="13" key="1">
    <citation type="submission" date="2023-04" db="EMBL/GenBank/DDBJ databases">
        <title>Candida boidinii NBRC 10035.</title>
        <authorList>
            <person name="Ichikawa N."/>
            <person name="Sato H."/>
            <person name="Tonouchi N."/>
        </authorList>
    </citation>
    <scope>NUCLEOTIDE SEQUENCE</scope>
    <source>
        <strain evidence="13">NBRC 10035</strain>
    </source>
</reference>
<dbReference type="InterPro" id="IPR040450">
    <property type="entry name" value="TFIIF_beta_HTH"/>
</dbReference>
<evidence type="ECO:0000256" key="5">
    <source>
        <dbReference type="ARBA" id="ARBA00023125"/>
    </source>
</evidence>
<evidence type="ECO:0000313" key="13">
    <source>
        <dbReference type="EMBL" id="GME68294.1"/>
    </source>
</evidence>
<dbReference type="GO" id="GO:0006367">
    <property type="term" value="P:transcription initiation at RNA polymerase II promoter"/>
    <property type="evidence" value="ECO:0007669"/>
    <property type="project" value="InterPro"/>
</dbReference>
<evidence type="ECO:0000256" key="2">
    <source>
        <dbReference type="ARBA" id="ARBA00009543"/>
    </source>
</evidence>
<dbReference type="PANTHER" id="PTHR10445:SF0">
    <property type="entry name" value="GENERAL TRANSCRIPTION FACTOR IIF SUBUNIT 2"/>
    <property type="match status" value="1"/>
</dbReference>
<dbReference type="EMBL" id="BSXN01000373">
    <property type="protein sequence ID" value="GME68294.1"/>
    <property type="molecule type" value="Genomic_DNA"/>
</dbReference>
<evidence type="ECO:0000313" key="14">
    <source>
        <dbReference type="Proteomes" id="UP001165120"/>
    </source>
</evidence>
<dbReference type="AlphaFoldDB" id="A0A9W6SY21"/>
<feature type="compositionally biased region" description="Polar residues" evidence="10">
    <location>
        <begin position="12"/>
        <end position="50"/>
    </location>
</feature>
<evidence type="ECO:0000256" key="6">
    <source>
        <dbReference type="ARBA" id="ARBA00023163"/>
    </source>
</evidence>
<keyword evidence="7" id="KW-0539">Nucleus</keyword>
<evidence type="ECO:0000256" key="1">
    <source>
        <dbReference type="ARBA" id="ARBA00004123"/>
    </source>
</evidence>
<dbReference type="Proteomes" id="UP001165120">
    <property type="component" value="Unassembled WGS sequence"/>
</dbReference>
<evidence type="ECO:0000256" key="4">
    <source>
        <dbReference type="ARBA" id="ARBA00023015"/>
    </source>
</evidence>
<keyword evidence="5" id="KW-0238">DNA-binding</keyword>
<protein>
    <recommendedName>
        <fullName evidence="3">Transcription initiation factor IIF subunit beta</fullName>
    </recommendedName>
    <alternativeName>
        <fullName evidence="9">TFIIF medium subunit</fullName>
    </alternativeName>
    <alternativeName>
        <fullName evidence="8">TFIIF-beta</fullName>
    </alternativeName>
</protein>
<dbReference type="FunFam" id="1.10.10.10:FF:000035">
    <property type="entry name" value="General transcription factor IIF subunit 2"/>
    <property type="match status" value="1"/>
</dbReference>
<keyword evidence="14" id="KW-1185">Reference proteome</keyword>
<evidence type="ECO:0000259" key="12">
    <source>
        <dbReference type="Pfam" id="PF17683"/>
    </source>
</evidence>
<dbReference type="InterPro" id="IPR040504">
    <property type="entry name" value="TFIIF_beta_N"/>
</dbReference>
<dbReference type="InterPro" id="IPR036388">
    <property type="entry name" value="WH-like_DNA-bd_sf"/>
</dbReference>
<organism evidence="13 14">
    <name type="scientific">Candida boidinii</name>
    <name type="common">Yeast</name>
    <dbReference type="NCBI Taxonomy" id="5477"/>
    <lineage>
        <taxon>Eukaryota</taxon>
        <taxon>Fungi</taxon>
        <taxon>Dikarya</taxon>
        <taxon>Ascomycota</taxon>
        <taxon>Saccharomycotina</taxon>
        <taxon>Pichiomycetes</taxon>
        <taxon>Pichiales</taxon>
        <taxon>Pichiaceae</taxon>
        <taxon>Ogataea</taxon>
        <taxon>Ogataea/Candida clade</taxon>
    </lineage>
</organism>
<sequence>MSSPAIKERETTPTSSIPPKEQSSTTDDLELNSPSIGASTNGSAATDEQIDTFTSEVAHDKDDLPIPRGIEEIDEDELERSTGETINLDLKTANQQVWLVKLPPYIADVWKNEDKLDGRKLGSIKIQKGISPAKIFLELNQELEEQKKLPKEFELKIAKQVVDNEFVFSETEFDHFKNRIVESTEMAPMPFQPKLKSLNKEVQLHPATWFRRIRTSERDESTSGIGTTIERRFGNKGKKRFVPYAKTIPKKTSIVGKVAHECQVVPLRSMMTDFNTKMLQQKRKLQQLGAPKKKINFMKNEAVGVLQGAAAPNIHTGATMTLSREIAARREAAKAEGRASRMERQDLMNKLFDMFGEYEYWTMKGIKEKTNQPEAYLKECLDSIAILERKGTYALKYRLKDEYKTSREVERKEKLYDDDDIEITGTHVKREEIDDEDEEDDDDLEMIDIT</sequence>
<dbReference type="Pfam" id="PF17683">
    <property type="entry name" value="TFIIF_beta_N"/>
    <property type="match status" value="1"/>
</dbReference>
<keyword evidence="6" id="KW-0804">Transcription</keyword>
<evidence type="ECO:0000256" key="9">
    <source>
        <dbReference type="ARBA" id="ARBA00081863"/>
    </source>
</evidence>
<dbReference type="InterPro" id="IPR011039">
    <property type="entry name" value="TFIIF_interaction"/>
</dbReference>
<dbReference type="InterPro" id="IPR003196">
    <property type="entry name" value="TFIIF_beta"/>
</dbReference>
<evidence type="ECO:0000256" key="3">
    <source>
        <dbReference type="ARBA" id="ARBA00021453"/>
    </source>
</evidence>
<dbReference type="PANTHER" id="PTHR10445">
    <property type="entry name" value="GENERAL TRANSCRIPTION FACTOR IIF SUBUNIT 2"/>
    <property type="match status" value="1"/>
</dbReference>
<proteinExistence type="inferred from homology"/>
<keyword evidence="4" id="KW-0805">Transcription regulation</keyword>
<comment type="similarity">
    <text evidence="2">Belongs to the TFIIF beta subunit family.</text>
</comment>
<dbReference type="CDD" id="cd07980">
    <property type="entry name" value="TFIIF_beta"/>
    <property type="match status" value="1"/>
</dbReference>
<evidence type="ECO:0000259" key="11">
    <source>
        <dbReference type="Pfam" id="PF02270"/>
    </source>
</evidence>
<dbReference type="GO" id="GO:0003677">
    <property type="term" value="F:DNA binding"/>
    <property type="evidence" value="ECO:0007669"/>
    <property type="project" value="UniProtKB-KW"/>
</dbReference>
<evidence type="ECO:0000256" key="10">
    <source>
        <dbReference type="SAM" id="MobiDB-lite"/>
    </source>
</evidence>
<dbReference type="GO" id="GO:0005674">
    <property type="term" value="C:transcription factor TFIIF complex"/>
    <property type="evidence" value="ECO:0007669"/>
    <property type="project" value="InterPro"/>
</dbReference>
<name>A0A9W6SY21_CANBO</name>
<evidence type="ECO:0000256" key="7">
    <source>
        <dbReference type="ARBA" id="ARBA00023242"/>
    </source>
</evidence>
<dbReference type="SUPFAM" id="SSF50916">
    <property type="entry name" value="Rap30/74 interaction domains"/>
    <property type="match status" value="1"/>
</dbReference>
<feature type="compositionally biased region" description="Basic and acidic residues" evidence="10">
    <location>
        <begin position="1"/>
        <end position="11"/>
    </location>
</feature>
<accession>A0A9W6SY21</accession>
<dbReference type="Pfam" id="PF02270">
    <property type="entry name" value="TFIIF_beta"/>
    <property type="match status" value="1"/>
</dbReference>
<dbReference type="SUPFAM" id="SSF46785">
    <property type="entry name" value="Winged helix' DNA-binding domain"/>
    <property type="match status" value="1"/>
</dbReference>
<feature type="compositionally biased region" description="Acidic residues" evidence="10">
    <location>
        <begin position="433"/>
        <end position="450"/>
    </location>
</feature>
<feature type="region of interest" description="Disordered" evidence="10">
    <location>
        <begin position="426"/>
        <end position="450"/>
    </location>
</feature>
<feature type="domain" description="TFIIF beta subunit HTH" evidence="11">
    <location>
        <begin position="340"/>
        <end position="404"/>
    </location>
</feature>
<feature type="domain" description="TFIIF beta subunit N-terminal" evidence="12">
    <location>
        <begin position="94"/>
        <end position="266"/>
    </location>
</feature>
<comment type="caution">
    <text evidence="13">The sequence shown here is derived from an EMBL/GenBank/DDBJ whole genome shotgun (WGS) entry which is preliminary data.</text>
</comment>
<evidence type="ECO:0000256" key="8">
    <source>
        <dbReference type="ARBA" id="ARBA00081473"/>
    </source>
</evidence>